<reference evidence="6" key="1">
    <citation type="submission" date="2017-09" db="EMBL/GenBank/DDBJ databases">
        <title>Depth-based differentiation of microbial function through sediment-hosted aquifers and enrichment of novel symbionts in the deep terrestrial subsurface.</title>
        <authorList>
            <person name="Probst A.J."/>
            <person name="Ladd B."/>
            <person name="Jarett J.K."/>
            <person name="Geller-Mcgrath D.E."/>
            <person name="Sieber C.M.K."/>
            <person name="Emerson J.B."/>
            <person name="Anantharaman K."/>
            <person name="Thomas B.C."/>
            <person name="Malmstrom R."/>
            <person name="Stieglmeier M."/>
            <person name="Klingl A."/>
            <person name="Woyke T."/>
            <person name="Ryan C.M."/>
            <person name="Banfield J.F."/>
        </authorList>
    </citation>
    <scope>NUCLEOTIDE SEQUENCE [LARGE SCALE GENOMIC DNA]</scope>
</reference>
<dbReference type="PANTHER" id="PTHR43193">
    <property type="match status" value="1"/>
</dbReference>
<dbReference type="Proteomes" id="UP000228886">
    <property type="component" value="Unassembled WGS sequence"/>
</dbReference>
<dbReference type="Pfam" id="PF12838">
    <property type="entry name" value="Fer4_7"/>
    <property type="match status" value="1"/>
</dbReference>
<dbReference type="PANTHER" id="PTHR43193:SF2">
    <property type="entry name" value="POLYFERREDOXIN PROTEIN FWDF"/>
    <property type="match status" value="1"/>
</dbReference>
<dbReference type="InterPro" id="IPR052977">
    <property type="entry name" value="Polyferredoxin-like_ET"/>
</dbReference>
<dbReference type="EMBL" id="PETL01000373">
    <property type="protein sequence ID" value="PIV63368.1"/>
    <property type="molecule type" value="Genomic_DNA"/>
</dbReference>
<evidence type="ECO:0000256" key="3">
    <source>
        <dbReference type="ARBA" id="ARBA00023014"/>
    </source>
</evidence>
<proteinExistence type="predicted"/>
<dbReference type="GO" id="GO:0046872">
    <property type="term" value="F:metal ion binding"/>
    <property type="evidence" value="ECO:0007669"/>
    <property type="project" value="UniProtKB-KW"/>
</dbReference>
<name>A0A2M7E6P0_9BACT</name>
<keyword evidence="3" id="KW-0411">Iron-sulfur</keyword>
<dbReference type="PROSITE" id="PS51379">
    <property type="entry name" value="4FE4S_FER_2"/>
    <property type="match status" value="2"/>
</dbReference>
<dbReference type="GO" id="GO:0051536">
    <property type="term" value="F:iron-sulfur cluster binding"/>
    <property type="evidence" value="ECO:0007669"/>
    <property type="project" value="UniProtKB-KW"/>
</dbReference>
<keyword evidence="1" id="KW-0479">Metal-binding</keyword>
<feature type="domain" description="4Fe-4S ferredoxin-type" evidence="4">
    <location>
        <begin position="2"/>
        <end position="31"/>
    </location>
</feature>
<keyword evidence="2" id="KW-0408">Iron</keyword>
<evidence type="ECO:0000259" key="4">
    <source>
        <dbReference type="PROSITE" id="PS51379"/>
    </source>
</evidence>
<gene>
    <name evidence="5" type="ORF">COS11_07800</name>
</gene>
<dbReference type="InterPro" id="IPR017896">
    <property type="entry name" value="4Fe4S_Fe-S-bd"/>
</dbReference>
<protein>
    <submittedName>
        <fullName evidence="5">Tungsten formylmethanofuran dehydrogenase</fullName>
    </submittedName>
</protein>
<accession>A0A2M7E6P0</accession>
<sequence length="73" mass="8036">MAKIIINKERCKGCGLCIDTCPKKLITVSEDFNAKGYHFAKVSKSAGGCLGCRFCAIICPDVAIEIYQYEVKK</sequence>
<organism evidence="5 6">
    <name type="scientific">bacterium (Candidatus Ratteibacteria) CG01_land_8_20_14_3_00_40_19</name>
    <dbReference type="NCBI Taxonomy" id="2014290"/>
    <lineage>
        <taxon>Bacteria</taxon>
        <taxon>Candidatus Ratteibacteria</taxon>
    </lineage>
</organism>
<evidence type="ECO:0000256" key="1">
    <source>
        <dbReference type="ARBA" id="ARBA00022723"/>
    </source>
</evidence>
<dbReference type="Gene3D" id="3.30.70.20">
    <property type="match status" value="1"/>
</dbReference>
<evidence type="ECO:0000313" key="6">
    <source>
        <dbReference type="Proteomes" id="UP000228886"/>
    </source>
</evidence>
<evidence type="ECO:0000313" key="5">
    <source>
        <dbReference type="EMBL" id="PIV63368.1"/>
    </source>
</evidence>
<dbReference type="PROSITE" id="PS00198">
    <property type="entry name" value="4FE4S_FER_1"/>
    <property type="match status" value="2"/>
</dbReference>
<dbReference type="InterPro" id="IPR017900">
    <property type="entry name" value="4Fe4S_Fe_S_CS"/>
</dbReference>
<dbReference type="AlphaFoldDB" id="A0A2M7E6P0"/>
<dbReference type="SUPFAM" id="SSF54862">
    <property type="entry name" value="4Fe-4S ferredoxins"/>
    <property type="match status" value="1"/>
</dbReference>
<evidence type="ECO:0000256" key="2">
    <source>
        <dbReference type="ARBA" id="ARBA00023004"/>
    </source>
</evidence>
<feature type="domain" description="4Fe-4S ferredoxin-type" evidence="4">
    <location>
        <begin position="40"/>
        <end position="69"/>
    </location>
</feature>
<comment type="caution">
    <text evidence="5">The sequence shown here is derived from an EMBL/GenBank/DDBJ whole genome shotgun (WGS) entry which is preliminary data.</text>
</comment>